<feature type="chain" id="PRO_5004577441" evidence="1">
    <location>
        <begin position="22"/>
        <end position="72"/>
    </location>
</feature>
<dbReference type="HOGENOM" id="CLU_2725106_0_0_1"/>
<keyword evidence="3" id="KW-1185">Reference proteome</keyword>
<accession>T1GK78</accession>
<dbReference type="EMBL" id="CAQQ02191894">
    <property type="status" value="NOT_ANNOTATED_CDS"/>
    <property type="molecule type" value="Genomic_DNA"/>
</dbReference>
<reference evidence="3" key="1">
    <citation type="submission" date="2013-02" db="EMBL/GenBank/DDBJ databases">
        <authorList>
            <person name="Hughes D."/>
        </authorList>
    </citation>
    <scope>NUCLEOTIDE SEQUENCE</scope>
    <source>
        <strain>Durham</strain>
        <strain evidence="3">NC isolate 2 -- Noor lab</strain>
    </source>
</reference>
<sequence length="72" mass="8177">MQIAIWLKLLWTKLIVEIKTGASIISGNRWTSNQTGLQVADGGTLLIGETIDWHFFFVAFEIATMYPLRRHG</sequence>
<protein>
    <submittedName>
        <fullName evidence="2">Uncharacterized protein</fullName>
    </submittedName>
</protein>
<dbReference type="EMBL" id="CAQQ02191893">
    <property type="status" value="NOT_ANNOTATED_CDS"/>
    <property type="molecule type" value="Genomic_DNA"/>
</dbReference>
<keyword evidence="1" id="KW-0732">Signal</keyword>
<feature type="signal peptide" evidence="1">
    <location>
        <begin position="1"/>
        <end position="21"/>
    </location>
</feature>
<evidence type="ECO:0000313" key="2">
    <source>
        <dbReference type="EnsemblMetazoa" id="MESCA003896-PA"/>
    </source>
</evidence>
<dbReference type="Proteomes" id="UP000015102">
    <property type="component" value="Unassembled WGS sequence"/>
</dbReference>
<proteinExistence type="predicted"/>
<evidence type="ECO:0000313" key="3">
    <source>
        <dbReference type="Proteomes" id="UP000015102"/>
    </source>
</evidence>
<dbReference type="AlphaFoldDB" id="T1GK78"/>
<dbReference type="EnsemblMetazoa" id="MESCA003896-RA">
    <property type="protein sequence ID" value="MESCA003896-PA"/>
    <property type="gene ID" value="MESCA003896"/>
</dbReference>
<organism evidence="2 3">
    <name type="scientific">Megaselia scalaris</name>
    <name type="common">Humpbacked fly</name>
    <name type="synonym">Phora scalaris</name>
    <dbReference type="NCBI Taxonomy" id="36166"/>
    <lineage>
        <taxon>Eukaryota</taxon>
        <taxon>Metazoa</taxon>
        <taxon>Ecdysozoa</taxon>
        <taxon>Arthropoda</taxon>
        <taxon>Hexapoda</taxon>
        <taxon>Insecta</taxon>
        <taxon>Pterygota</taxon>
        <taxon>Neoptera</taxon>
        <taxon>Endopterygota</taxon>
        <taxon>Diptera</taxon>
        <taxon>Brachycera</taxon>
        <taxon>Muscomorpha</taxon>
        <taxon>Platypezoidea</taxon>
        <taxon>Phoridae</taxon>
        <taxon>Megaseliini</taxon>
        <taxon>Megaselia</taxon>
    </lineage>
</organism>
<name>T1GK78_MEGSC</name>
<evidence type="ECO:0000256" key="1">
    <source>
        <dbReference type="SAM" id="SignalP"/>
    </source>
</evidence>
<reference evidence="2" key="2">
    <citation type="submission" date="2015-06" db="UniProtKB">
        <authorList>
            <consortium name="EnsemblMetazoa"/>
        </authorList>
    </citation>
    <scope>IDENTIFICATION</scope>
</reference>